<reference evidence="1 2" key="1">
    <citation type="submission" date="2019-03" db="EMBL/GenBank/DDBJ databases">
        <title>Genomic Encyclopedia of Type Strains, Phase III (KMG-III): the genomes of soil and plant-associated and newly described type strains.</title>
        <authorList>
            <person name="Whitman W."/>
        </authorList>
    </citation>
    <scope>NUCLEOTIDE SEQUENCE [LARGE SCALE GENOMIC DNA]</scope>
    <source>
        <strain evidence="1 2">CGMCC 1.12802</strain>
    </source>
</reference>
<proteinExistence type="predicted"/>
<gene>
    <name evidence="1" type="ORF">B0I22_0504</name>
</gene>
<dbReference type="EMBL" id="SOEO01000001">
    <property type="protein sequence ID" value="TDX86382.1"/>
    <property type="molecule type" value="Genomic_DNA"/>
</dbReference>
<protein>
    <submittedName>
        <fullName evidence="1">Uncharacterized protein</fullName>
    </submittedName>
</protein>
<sequence length="74" mass="8544">MTLITLKINERTKAGKMLKDLIELFSKENKGVEIVSDDSSYEVDFEEKIKNAEEDIKNGKAIRINPKNIWESIM</sequence>
<dbReference type="AlphaFoldDB" id="A0A4R8I8K7"/>
<organism evidence="1 2">
    <name type="scientific">Epilithonimonas xixisoli</name>
    <dbReference type="NCBI Taxonomy" id="1476462"/>
    <lineage>
        <taxon>Bacteria</taxon>
        <taxon>Pseudomonadati</taxon>
        <taxon>Bacteroidota</taxon>
        <taxon>Flavobacteriia</taxon>
        <taxon>Flavobacteriales</taxon>
        <taxon>Weeksellaceae</taxon>
        <taxon>Chryseobacterium group</taxon>
        <taxon>Epilithonimonas</taxon>
    </lineage>
</organism>
<name>A0A4R8I8K7_9FLAO</name>
<dbReference type="RefSeq" id="WP_133942999.1">
    <property type="nucleotide sequence ID" value="NZ_SOEO01000001.1"/>
</dbReference>
<comment type="caution">
    <text evidence="1">The sequence shown here is derived from an EMBL/GenBank/DDBJ whole genome shotgun (WGS) entry which is preliminary data.</text>
</comment>
<dbReference type="Pfam" id="PF10884">
    <property type="entry name" value="DUF2683"/>
    <property type="match status" value="1"/>
</dbReference>
<dbReference type="InterPro" id="IPR020271">
    <property type="entry name" value="Uncharacterised_MJ1172"/>
</dbReference>
<evidence type="ECO:0000313" key="1">
    <source>
        <dbReference type="EMBL" id="TDX86382.1"/>
    </source>
</evidence>
<dbReference type="OrthoDB" id="827255at2"/>
<accession>A0A4R8I8K7</accession>
<evidence type="ECO:0000313" key="2">
    <source>
        <dbReference type="Proteomes" id="UP000295313"/>
    </source>
</evidence>
<dbReference type="Proteomes" id="UP000295313">
    <property type="component" value="Unassembled WGS sequence"/>
</dbReference>
<keyword evidence="2" id="KW-1185">Reference proteome</keyword>